<protein>
    <recommendedName>
        <fullName evidence="4 17">Undecaprenyl-diphosphatase</fullName>
        <ecNumber evidence="3 17">3.6.1.27</ecNumber>
    </recommendedName>
    <alternativeName>
        <fullName evidence="15 17">Bacitracin resistance protein</fullName>
    </alternativeName>
    <alternativeName>
        <fullName evidence="14 17">Undecaprenyl pyrophosphate phosphatase</fullName>
    </alternativeName>
</protein>
<feature type="transmembrane region" description="Helical" evidence="17">
    <location>
        <begin position="46"/>
        <end position="67"/>
    </location>
</feature>
<dbReference type="InterPro" id="IPR003824">
    <property type="entry name" value="UppP"/>
</dbReference>
<comment type="similarity">
    <text evidence="2 17">Belongs to the UppP family.</text>
</comment>
<feature type="transmembrane region" description="Helical" evidence="17">
    <location>
        <begin position="260"/>
        <end position="279"/>
    </location>
</feature>
<comment type="caution">
    <text evidence="18">The sequence shown here is derived from an EMBL/GenBank/DDBJ whole genome shotgun (WGS) entry which is preliminary data.</text>
</comment>
<evidence type="ECO:0000256" key="16">
    <source>
        <dbReference type="ARBA" id="ARBA00047594"/>
    </source>
</evidence>
<evidence type="ECO:0000256" key="2">
    <source>
        <dbReference type="ARBA" id="ARBA00010621"/>
    </source>
</evidence>
<proteinExistence type="inferred from homology"/>
<evidence type="ECO:0000256" key="3">
    <source>
        <dbReference type="ARBA" id="ARBA00012374"/>
    </source>
</evidence>
<keyword evidence="19" id="KW-1185">Reference proteome</keyword>
<evidence type="ECO:0000256" key="8">
    <source>
        <dbReference type="ARBA" id="ARBA00022960"/>
    </source>
</evidence>
<dbReference type="GO" id="GO:0008360">
    <property type="term" value="P:regulation of cell shape"/>
    <property type="evidence" value="ECO:0007669"/>
    <property type="project" value="UniProtKB-KW"/>
</dbReference>
<dbReference type="PANTHER" id="PTHR30622">
    <property type="entry name" value="UNDECAPRENYL-DIPHOSPHATASE"/>
    <property type="match status" value="1"/>
</dbReference>
<comment type="function">
    <text evidence="17">Catalyzes the dephosphorylation of undecaprenyl diphosphate (UPP). Confers resistance to bacitracin.</text>
</comment>
<dbReference type="GO" id="GO:0050380">
    <property type="term" value="F:undecaprenyl-diphosphatase activity"/>
    <property type="evidence" value="ECO:0007669"/>
    <property type="project" value="UniProtKB-UniRule"/>
</dbReference>
<evidence type="ECO:0000256" key="7">
    <source>
        <dbReference type="ARBA" id="ARBA00022801"/>
    </source>
</evidence>
<dbReference type="GO" id="GO:0005886">
    <property type="term" value="C:plasma membrane"/>
    <property type="evidence" value="ECO:0007669"/>
    <property type="project" value="UniProtKB-SubCell"/>
</dbReference>
<dbReference type="HAMAP" id="MF_01006">
    <property type="entry name" value="Undec_diphosphatase"/>
    <property type="match status" value="1"/>
</dbReference>
<name>A0A919S4K2_9CLOT</name>
<keyword evidence="7 17" id="KW-0378">Hydrolase</keyword>
<evidence type="ECO:0000256" key="6">
    <source>
        <dbReference type="ARBA" id="ARBA00022692"/>
    </source>
</evidence>
<dbReference type="Pfam" id="PF02673">
    <property type="entry name" value="BacA"/>
    <property type="match status" value="1"/>
</dbReference>
<keyword evidence="8 17" id="KW-0133">Cell shape</keyword>
<keyword evidence="12 17" id="KW-0046">Antibiotic resistance</keyword>
<keyword evidence="10 17" id="KW-1133">Transmembrane helix</keyword>
<evidence type="ECO:0000256" key="15">
    <source>
        <dbReference type="ARBA" id="ARBA00032932"/>
    </source>
</evidence>
<feature type="transmembrane region" description="Helical" evidence="17">
    <location>
        <begin position="87"/>
        <end position="106"/>
    </location>
</feature>
<evidence type="ECO:0000256" key="12">
    <source>
        <dbReference type="ARBA" id="ARBA00023251"/>
    </source>
</evidence>
<keyword evidence="11 17" id="KW-0472">Membrane</keyword>
<evidence type="ECO:0000256" key="4">
    <source>
        <dbReference type="ARBA" id="ARBA00021581"/>
    </source>
</evidence>
<dbReference type="GO" id="GO:0071555">
    <property type="term" value="P:cell wall organization"/>
    <property type="evidence" value="ECO:0007669"/>
    <property type="project" value="UniProtKB-KW"/>
</dbReference>
<keyword evidence="9 17" id="KW-0573">Peptidoglycan synthesis</keyword>
<dbReference type="PANTHER" id="PTHR30622:SF3">
    <property type="entry name" value="UNDECAPRENYL-DIPHOSPHATASE"/>
    <property type="match status" value="1"/>
</dbReference>
<evidence type="ECO:0000313" key="18">
    <source>
        <dbReference type="EMBL" id="GIM30488.1"/>
    </source>
</evidence>
<dbReference type="GO" id="GO:0046677">
    <property type="term" value="P:response to antibiotic"/>
    <property type="evidence" value="ECO:0007669"/>
    <property type="project" value="UniProtKB-UniRule"/>
</dbReference>
<evidence type="ECO:0000256" key="10">
    <source>
        <dbReference type="ARBA" id="ARBA00022989"/>
    </source>
</evidence>
<organism evidence="18 19">
    <name type="scientific">Clostridium polyendosporum</name>
    <dbReference type="NCBI Taxonomy" id="69208"/>
    <lineage>
        <taxon>Bacteria</taxon>
        <taxon>Bacillati</taxon>
        <taxon>Bacillota</taxon>
        <taxon>Clostridia</taxon>
        <taxon>Eubacteriales</taxon>
        <taxon>Clostridiaceae</taxon>
        <taxon>Clostridium</taxon>
    </lineage>
</organism>
<dbReference type="GO" id="GO:0009252">
    <property type="term" value="P:peptidoglycan biosynthetic process"/>
    <property type="evidence" value="ECO:0007669"/>
    <property type="project" value="UniProtKB-KW"/>
</dbReference>
<evidence type="ECO:0000256" key="11">
    <source>
        <dbReference type="ARBA" id="ARBA00023136"/>
    </source>
</evidence>
<dbReference type="AlphaFoldDB" id="A0A919S4K2"/>
<evidence type="ECO:0000256" key="13">
    <source>
        <dbReference type="ARBA" id="ARBA00023316"/>
    </source>
</evidence>
<evidence type="ECO:0000256" key="9">
    <source>
        <dbReference type="ARBA" id="ARBA00022984"/>
    </source>
</evidence>
<gene>
    <name evidence="18" type="primary">upk2</name>
    <name evidence="17" type="synonym">uppP</name>
    <name evidence="18" type="ORF">CPJCM30710_31540</name>
</gene>
<dbReference type="EMBL" id="BOPZ01000039">
    <property type="protein sequence ID" value="GIM30488.1"/>
    <property type="molecule type" value="Genomic_DNA"/>
</dbReference>
<dbReference type="NCBIfam" id="NF001390">
    <property type="entry name" value="PRK00281.1-4"/>
    <property type="match status" value="1"/>
</dbReference>
<evidence type="ECO:0000256" key="5">
    <source>
        <dbReference type="ARBA" id="ARBA00022475"/>
    </source>
</evidence>
<keyword evidence="5 17" id="KW-1003">Cell membrane</keyword>
<feature type="transmembrane region" description="Helical" evidence="17">
    <location>
        <begin position="226"/>
        <end position="248"/>
    </location>
</feature>
<evidence type="ECO:0000256" key="14">
    <source>
        <dbReference type="ARBA" id="ARBA00032707"/>
    </source>
</evidence>
<feature type="transmembrane region" description="Helical" evidence="17">
    <location>
        <begin position="6"/>
        <end position="25"/>
    </location>
</feature>
<evidence type="ECO:0000256" key="1">
    <source>
        <dbReference type="ARBA" id="ARBA00004651"/>
    </source>
</evidence>
<evidence type="ECO:0000313" key="19">
    <source>
        <dbReference type="Proteomes" id="UP000679179"/>
    </source>
</evidence>
<feature type="transmembrane region" description="Helical" evidence="17">
    <location>
        <begin position="184"/>
        <end position="206"/>
    </location>
</feature>
<dbReference type="EC" id="3.6.1.27" evidence="3 17"/>
<dbReference type="NCBIfam" id="NF001389">
    <property type="entry name" value="PRK00281.1-2"/>
    <property type="match status" value="1"/>
</dbReference>
<dbReference type="NCBIfam" id="TIGR00753">
    <property type="entry name" value="undec_PP_bacA"/>
    <property type="match status" value="1"/>
</dbReference>
<dbReference type="RefSeq" id="WP_212905157.1">
    <property type="nucleotide sequence ID" value="NZ_BOPZ01000039.1"/>
</dbReference>
<comment type="catalytic activity">
    <reaction evidence="16 17">
        <text>di-trans,octa-cis-undecaprenyl diphosphate + H2O = di-trans,octa-cis-undecaprenyl phosphate + phosphate + H(+)</text>
        <dbReference type="Rhea" id="RHEA:28094"/>
        <dbReference type="ChEBI" id="CHEBI:15377"/>
        <dbReference type="ChEBI" id="CHEBI:15378"/>
        <dbReference type="ChEBI" id="CHEBI:43474"/>
        <dbReference type="ChEBI" id="CHEBI:58405"/>
        <dbReference type="ChEBI" id="CHEBI:60392"/>
        <dbReference type="EC" id="3.6.1.27"/>
    </reaction>
</comment>
<keyword evidence="13 17" id="KW-0961">Cell wall biogenesis/degradation</keyword>
<evidence type="ECO:0000256" key="17">
    <source>
        <dbReference type="HAMAP-Rule" id="MF_01006"/>
    </source>
</evidence>
<feature type="transmembrane region" description="Helical" evidence="17">
    <location>
        <begin position="113"/>
        <end position="133"/>
    </location>
</feature>
<keyword evidence="6 17" id="KW-0812">Transmembrane</keyword>
<accession>A0A919S4K2</accession>
<sequence>MGLDFIFILKAIIIAVVEGVTEFLPISSTGHMILVGKLIGFYDTPFVKMFQIVIQLGAISAIVVLYWDKIWTMIKLFFKMDKKGLRFWLAIIVATLPAVVFGFLLEDLIEEKLFGFETVIIGLIVGGILLVVVENNFRKKAKTDRTTKEVEEMSYRQALLIGLFQCLAMWPGMSRSSSTIMGGWIAGLSTTVAAEFSFFLGIPIMIGASTLKLAKFDYSSMTSTYWIALLVGFIVSFIVALVVVDGFVSFLKKKPMRVFAVYRIFVGILLSIMILTNVIK</sequence>
<comment type="subcellular location">
    <subcellularLocation>
        <location evidence="1 17">Cell membrane</location>
        <topology evidence="1 17">Multi-pass membrane protein</topology>
    </subcellularLocation>
</comment>
<comment type="miscellaneous">
    <text evidence="17">Bacitracin is thought to be involved in the inhibition of peptidoglycan synthesis by sequestering undecaprenyl diphosphate, thereby reducing the pool of lipid carrier available.</text>
</comment>
<dbReference type="Proteomes" id="UP000679179">
    <property type="component" value="Unassembled WGS sequence"/>
</dbReference>
<reference evidence="18" key="1">
    <citation type="submission" date="2021-03" db="EMBL/GenBank/DDBJ databases">
        <title>Taxonomic study of Clostridium polyendosporum from meadow-gley soil under rice.</title>
        <authorList>
            <person name="Kobayashi H."/>
            <person name="Tanizawa Y."/>
            <person name="Yagura M."/>
        </authorList>
    </citation>
    <scope>NUCLEOTIDE SEQUENCE</scope>
    <source>
        <strain evidence="18">JCM 30710</strain>
    </source>
</reference>